<dbReference type="FunFam" id="3.40.50.2300:FF:000001">
    <property type="entry name" value="DNA-binding response regulator PhoB"/>
    <property type="match status" value="1"/>
</dbReference>
<evidence type="ECO:0000256" key="7">
    <source>
        <dbReference type="PROSITE-ProRule" id="PRU01091"/>
    </source>
</evidence>
<dbReference type="InterPro" id="IPR011006">
    <property type="entry name" value="CheY-like_superfamily"/>
</dbReference>
<evidence type="ECO:0000256" key="4">
    <source>
        <dbReference type="ARBA" id="ARBA00023125"/>
    </source>
</evidence>
<keyword evidence="4 7" id="KW-0238">DNA-binding</keyword>
<dbReference type="SUPFAM" id="SSF52172">
    <property type="entry name" value="CheY-like"/>
    <property type="match status" value="1"/>
</dbReference>
<dbReference type="Gene3D" id="1.10.10.10">
    <property type="entry name" value="Winged helix-like DNA-binding domain superfamily/Winged helix DNA-binding domain"/>
    <property type="match status" value="1"/>
</dbReference>
<sequence>MNTNDIKILLVDDEPDILEIVGYNLRSEGYQVFTATNGLEGVKIARKITPHLILLDIMMPEMDGIEACEKIRDIKPLENVIISFLTARGEDYSQVAGFDAGADDYITKPIKPKVLVSKVKSLLRRLKTDTVSEATTKIGDILINRDEYVVFKGEEKITLPRKEFELFSLLTSKPGKVFKRETILDSVWGNEVVVGGRTIDVHIRKLREKIGDHHFKTVKGVGYKFVLETDK</sequence>
<dbReference type="InterPro" id="IPR001789">
    <property type="entry name" value="Sig_transdc_resp-reg_receiver"/>
</dbReference>
<dbReference type="Pfam" id="PF00072">
    <property type="entry name" value="Response_reg"/>
    <property type="match status" value="1"/>
</dbReference>
<protein>
    <submittedName>
        <fullName evidence="10">Transcriptional regulatory protein YycF</fullName>
    </submittedName>
</protein>
<dbReference type="InterPro" id="IPR039420">
    <property type="entry name" value="WalR-like"/>
</dbReference>
<keyword evidence="2" id="KW-0902">Two-component regulatory system</keyword>
<keyword evidence="3" id="KW-0805">Transcription regulation</keyword>
<dbReference type="GO" id="GO:0006355">
    <property type="term" value="P:regulation of DNA-templated transcription"/>
    <property type="evidence" value="ECO:0007669"/>
    <property type="project" value="InterPro"/>
</dbReference>
<evidence type="ECO:0000256" key="3">
    <source>
        <dbReference type="ARBA" id="ARBA00023015"/>
    </source>
</evidence>
<dbReference type="GO" id="GO:0000156">
    <property type="term" value="F:phosphorelay response regulator activity"/>
    <property type="evidence" value="ECO:0007669"/>
    <property type="project" value="TreeGrafter"/>
</dbReference>
<keyword evidence="11" id="KW-1185">Reference proteome</keyword>
<dbReference type="InterPro" id="IPR001867">
    <property type="entry name" value="OmpR/PhoB-type_DNA-bd"/>
</dbReference>
<dbReference type="Proteomes" id="UP000215214">
    <property type="component" value="Chromosome TJEJU"/>
</dbReference>
<proteinExistence type="predicted"/>
<dbReference type="OrthoDB" id="9790442at2"/>
<evidence type="ECO:0000256" key="6">
    <source>
        <dbReference type="PROSITE-ProRule" id="PRU00169"/>
    </source>
</evidence>
<dbReference type="InterPro" id="IPR016032">
    <property type="entry name" value="Sig_transdc_resp-reg_C-effctor"/>
</dbReference>
<dbReference type="CDD" id="cd00383">
    <property type="entry name" value="trans_reg_C"/>
    <property type="match status" value="1"/>
</dbReference>
<keyword evidence="5" id="KW-0804">Transcription</keyword>
<dbReference type="PROSITE" id="PS51755">
    <property type="entry name" value="OMPR_PHOB"/>
    <property type="match status" value="1"/>
</dbReference>
<evidence type="ECO:0000256" key="1">
    <source>
        <dbReference type="ARBA" id="ARBA00022553"/>
    </source>
</evidence>
<feature type="DNA-binding region" description="OmpR/PhoB-type" evidence="7">
    <location>
        <begin position="133"/>
        <end position="227"/>
    </location>
</feature>
<evidence type="ECO:0000259" key="9">
    <source>
        <dbReference type="PROSITE" id="PS51755"/>
    </source>
</evidence>
<feature type="domain" description="Response regulatory" evidence="8">
    <location>
        <begin position="7"/>
        <end position="123"/>
    </location>
</feature>
<dbReference type="InterPro" id="IPR036388">
    <property type="entry name" value="WH-like_DNA-bd_sf"/>
</dbReference>
<dbReference type="SMART" id="SM00862">
    <property type="entry name" value="Trans_reg_C"/>
    <property type="match status" value="1"/>
</dbReference>
<reference evidence="10 11" key="1">
    <citation type="submission" date="2017-07" db="EMBL/GenBank/DDBJ databases">
        <authorList>
            <person name="Sun Z.S."/>
            <person name="Albrecht U."/>
            <person name="Echele G."/>
            <person name="Lee C.C."/>
        </authorList>
    </citation>
    <scope>NUCLEOTIDE SEQUENCE [LARGE SCALE GENOMIC DNA]</scope>
    <source>
        <strain evidence="11">type strain: KCTC 22618</strain>
    </source>
</reference>
<dbReference type="KEGG" id="tje:TJEJU_4029"/>
<organism evidence="10 11">
    <name type="scientific">Tenacibaculum jejuense</name>
    <dbReference type="NCBI Taxonomy" id="584609"/>
    <lineage>
        <taxon>Bacteria</taxon>
        <taxon>Pseudomonadati</taxon>
        <taxon>Bacteroidota</taxon>
        <taxon>Flavobacteriia</taxon>
        <taxon>Flavobacteriales</taxon>
        <taxon>Flavobacteriaceae</taxon>
        <taxon>Tenacibaculum</taxon>
    </lineage>
</organism>
<gene>
    <name evidence="10" type="primary">yycF</name>
    <name evidence="10" type="ORF">TJEJU_4029</name>
</gene>
<dbReference type="GO" id="GO:0005829">
    <property type="term" value="C:cytosol"/>
    <property type="evidence" value="ECO:0007669"/>
    <property type="project" value="TreeGrafter"/>
</dbReference>
<dbReference type="PANTHER" id="PTHR48111:SF40">
    <property type="entry name" value="PHOSPHATE REGULON TRANSCRIPTIONAL REGULATORY PROTEIN PHOB"/>
    <property type="match status" value="1"/>
</dbReference>
<dbReference type="RefSeq" id="WP_095074845.1">
    <property type="nucleotide sequence ID" value="NZ_LT899436.1"/>
</dbReference>
<evidence type="ECO:0000313" key="11">
    <source>
        <dbReference type="Proteomes" id="UP000215214"/>
    </source>
</evidence>
<evidence type="ECO:0000313" key="10">
    <source>
        <dbReference type="EMBL" id="SNR17656.1"/>
    </source>
</evidence>
<dbReference type="Pfam" id="PF00486">
    <property type="entry name" value="Trans_reg_C"/>
    <property type="match status" value="1"/>
</dbReference>
<evidence type="ECO:0000256" key="5">
    <source>
        <dbReference type="ARBA" id="ARBA00023163"/>
    </source>
</evidence>
<dbReference type="AlphaFoldDB" id="A0A238UF84"/>
<name>A0A238UF84_9FLAO</name>
<feature type="domain" description="OmpR/PhoB-type" evidence="9">
    <location>
        <begin position="133"/>
        <end position="227"/>
    </location>
</feature>
<feature type="modified residue" description="4-aspartylphosphate" evidence="6">
    <location>
        <position position="56"/>
    </location>
</feature>
<evidence type="ECO:0000259" key="8">
    <source>
        <dbReference type="PROSITE" id="PS50110"/>
    </source>
</evidence>
<evidence type="ECO:0000256" key="2">
    <source>
        <dbReference type="ARBA" id="ARBA00023012"/>
    </source>
</evidence>
<dbReference type="PANTHER" id="PTHR48111">
    <property type="entry name" value="REGULATOR OF RPOS"/>
    <property type="match status" value="1"/>
</dbReference>
<keyword evidence="1 6" id="KW-0597">Phosphoprotein</keyword>
<dbReference type="PROSITE" id="PS50110">
    <property type="entry name" value="RESPONSE_REGULATORY"/>
    <property type="match status" value="1"/>
</dbReference>
<dbReference type="GO" id="GO:0000976">
    <property type="term" value="F:transcription cis-regulatory region binding"/>
    <property type="evidence" value="ECO:0007669"/>
    <property type="project" value="TreeGrafter"/>
</dbReference>
<dbReference type="SMART" id="SM00448">
    <property type="entry name" value="REC"/>
    <property type="match status" value="1"/>
</dbReference>
<dbReference type="GO" id="GO:0032993">
    <property type="term" value="C:protein-DNA complex"/>
    <property type="evidence" value="ECO:0007669"/>
    <property type="project" value="TreeGrafter"/>
</dbReference>
<accession>A0A238UF84</accession>
<dbReference type="SUPFAM" id="SSF46894">
    <property type="entry name" value="C-terminal effector domain of the bipartite response regulators"/>
    <property type="match status" value="1"/>
</dbReference>
<dbReference type="Gene3D" id="3.40.50.2300">
    <property type="match status" value="1"/>
</dbReference>
<dbReference type="EMBL" id="LT899436">
    <property type="protein sequence ID" value="SNR17656.1"/>
    <property type="molecule type" value="Genomic_DNA"/>
</dbReference>